<protein>
    <submittedName>
        <fullName evidence="2">Xylose isomerase domain protein TIM barrel</fullName>
    </submittedName>
</protein>
<proteinExistence type="predicted"/>
<evidence type="ECO:0000313" key="2">
    <source>
        <dbReference type="EMBL" id="AEH61779.1"/>
    </source>
</evidence>
<reference evidence="2" key="1">
    <citation type="submission" date="2010-07" db="EMBL/GenBank/DDBJ databases">
        <title>The complete genome of Methanosalsum zhilinae DSM 4017.</title>
        <authorList>
            <consortium name="US DOE Joint Genome Institute (JGI-PGF)"/>
            <person name="Lucas S."/>
            <person name="Copeland A."/>
            <person name="Lapidus A."/>
            <person name="Glavina del Rio T."/>
            <person name="Dalin E."/>
            <person name="Tice H."/>
            <person name="Bruce D."/>
            <person name="Goodwin L."/>
            <person name="Pitluck S."/>
            <person name="Kyrpides N."/>
            <person name="Mavromatis K."/>
            <person name="Ovchinnikova G."/>
            <person name="Daligault H."/>
            <person name="Detter J.C."/>
            <person name="Han C."/>
            <person name="Tapia R."/>
            <person name="Larimer F."/>
            <person name="Land M."/>
            <person name="Hauser L."/>
            <person name="Markowitz V."/>
            <person name="Cheng J.-F."/>
            <person name="Hugenholtz P."/>
            <person name="Woyke T."/>
            <person name="Wu D."/>
            <person name="Spring S."/>
            <person name="Schueler E."/>
            <person name="Brambilla E."/>
            <person name="Klenk H.-P."/>
            <person name="Eisen J.A."/>
        </authorList>
    </citation>
    <scope>NUCLEOTIDE SEQUENCE</scope>
    <source>
        <strain evidence="2">DSM 4017</strain>
    </source>
</reference>
<dbReference type="GeneID" id="10823588"/>
<dbReference type="RefSeq" id="WP_013899215.1">
    <property type="nucleotide sequence ID" value="NC_015676.1"/>
</dbReference>
<dbReference type="OrthoDB" id="372143at2157"/>
<dbReference type="Pfam" id="PF01261">
    <property type="entry name" value="AP_endonuc_2"/>
    <property type="match status" value="1"/>
</dbReference>
<dbReference type="STRING" id="679901.Mzhil_1944"/>
<sequence length="242" mass="27032">MIGISTYAYRQFPLYQALETIEGKVQCAEIFSEGPHDILKDTETPLSFNLKYAVHAPCTDLNIACIREPIRKASVELVGQMLDACQRIDADVMVLHPGYFTYSIDVEQALDSLSRSLEEMESFTQETGVKICIENMPADWNCFVFQQPDLDLKAHHLALDIGHAATTGRLNEFLEMPVSHFHVHDNNGLSDEHLPVGSGSIDFKAIASALRNNRAMKILEHHSDNDVMLSLESIENEGMVLA</sequence>
<dbReference type="InterPro" id="IPR013022">
    <property type="entry name" value="Xyl_isomerase-like_TIM-brl"/>
</dbReference>
<gene>
    <name evidence="2" type="ordered locus">Mzhil_1944</name>
</gene>
<keyword evidence="2" id="KW-0413">Isomerase</keyword>
<dbReference type="HOGENOM" id="CLU_050006_7_2_2"/>
<keyword evidence="3" id="KW-1185">Reference proteome</keyword>
<dbReference type="AlphaFoldDB" id="F7XKR6"/>
<dbReference type="InterPro" id="IPR050312">
    <property type="entry name" value="IolE/XylAMocC-like"/>
</dbReference>
<dbReference type="Proteomes" id="UP000006622">
    <property type="component" value="Chromosome"/>
</dbReference>
<accession>F7XKR6</accession>
<dbReference type="InterPro" id="IPR036237">
    <property type="entry name" value="Xyl_isomerase-like_sf"/>
</dbReference>
<dbReference type="GO" id="GO:0016853">
    <property type="term" value="F:isomerase activity"/>
    <property type="evidence" value="ECO:0007669"/>
    <property type="project" value="UniProtKB-KW"/>
</dbReference>
<dbReference type="PANTHER" id="PTHR12110">
    <property type="entry name" value="HYDROXYPYRUVATE ISOMERASE"/>
    <property type="match status" value="1"/>
</dbReference>
<name>F7XKR6_METZD</name>
<evidence type="ECO:0000259" key="1">
    <source>
        <dbReference type="Pfam" id="PF01261"/>
    </source>
</evidence>
<dbReference type="SUPFAM" id="SSF51658">
    <property type="entry name" value="Xylose isomerase-like"/>
    <property type="match status" value="1"/>
</dbReference>
<feature type="domain" description="Xylose isomerase-like TIM barrel" evidence="1">
    <location>
        <begin position="49"/>
        <end position="224"/>
    </location>
</feature>
<dbReference type="Gene3D" id="3.20.20.150">
    <property type="entry name" value="Divalent-metal-dependent TIM barrel enzymes"/>
    <property type="match status" value="1"/>
</dbReference>
<organism evidence="2 3">
    <name type="scientific">Methanosalsum zhilinae (strain DSM 4017 / NBRC 107636 / OCM 62 / WeN5)</name>
    <name type="common">Methanohalophilus zhilinae</name>
    <dbReference type="NCBI Taxonomy" id="679901"/>
    <lineage>
        <taxon>Archaea</taxon>
        <taxon>Methanobacteriati</taxon>
        <taxon>Methanobacteriota</taxon>
        <taxon>Stenosarchaea group</taxon>
        <taxon>Methanomicrobia</taxon>
        <taxon>Methanosarcinales</taxon>
        <taxon>Methanosarcinaceae</taxon>
        <taxon>Methanosalsum</taxon>
    </lineage>
</organism>
<evidence type="ECO:0000313" key="3">
    <source>
        <dbReference type="Proteomes" id="UP000006622"/>
    </source>
</evidence>
<dbReference type="PANTHER" id="PTHR12110:SF21">
    <property type="entry name" value="XYLOSE ISOMERASE-LIKE TIM BARREL DOMAIN-CONTAINING PROTEIN"/>
    <property type="match status" value="1"/>
</dbReference>
<dbReference type="EMBL" id="CP002101">
    <property type="protein sequence ID" value="AEH61779.1"/>
    <property type="molecule type" value="Genomic_DNA"/>
</dbReference>
<dbReference type="KEGG" id="mzh:Mzhil_1944"/>